<dbReference type="AlphaFoldDB" id="A0A0L6UVS9"/>
<sequence length="166" mass="18781">MKDYTAIWFQPYQTKVFNGEEVVFSKFINDFKSSFFDHANTVLKLPCDLSVKLELFQPTPRISIQTLVHFADAPLMSLYQHGLKENVQLTVVMRNLQFTSLWDMQAMGLKAGQTIEGIQNRWPAPNPSASTSSPATNPNAMDLLEFQKKPSNQLSLQKKTCSTAFS</sequence>
<proteinExistence type="predicted"/>
<gene>
    <name evidence="1" type="ORF">VP01_3502g2</name>
</gene>
<accession>A0A0L6UVS9</accession>
<evidence type="ECO:0000313" key="2">
    <source>
        <dbReference type="Proteomes" id="UP000037035"/>
    </source>
</evidence>
<dbReference type="VEuPathDB" id="FungiDB:VP01_3502g2"/>
<dbReference type="EMBL" id="LAVV01008505">
    <property type="protein sequence ID" value="KNZ52604.1"/>
    <property type="molecule type" value="Genomic_DNA"/>
</dbReference>
<dbReference type="OrthoDB" id="5552562at2759"/>
<protein>
    <submittedName>
        <fullName evidence="1">Uncharacterized protein</fullName>
    </submittedName>
</protein>
<name>A0A0L6UVS9_9BASI</name>
<dbReference type="Proteomes" id="UP000037035">
    <property type="component" value="Unassembled WGS sequence"/>
</dbReference>
<keyword evidence="2" id="KW-1185">Reference proteome</keyword>
<evidence type="ECO:0000313" key="1">
    <source>
        <dbReference type="EMBL" id="KNZ52604.1"/>
    </source>
</evidence>
<organism evidence="1 2">
    <name type="scientific">Puccinia sorghi</name>
    <dbReference type="NCBI Taxonomy" id="27349"/>
    <lineage>
        <taxon>Eukaryota</taxon>
        <taxon>Fungi</taxon>
        <taxon>Dikarya</taxon>
        <taxon>Basidiomycota</taxon>
        <taxon>Pucciniomycotina</taxon>
        <taxon>Pucciniomycetes</taxon>
        <taxon>Pucciniales</taxon>
        <taxon>Pucciniaceae</taxon>
        <taxon>Puccinia</taxon>
    </lineage>
</organism>
<reference evidence="1 2" key="1">
    <citation type="submission" date="2015-08" db="EMBL/GenBank/DDBJ databases">
        <title>Next Generation Sequencing and Analysis of the Genome of Puccinia sorghi L Schw, the Causal Agent of Maize Common Rust.</title>
        <authorList>
            <person name="Rochi L."/>
            <person name="Burguener G."/>
            <person name="Darino M."/>
            <person name="Turjanski A."/>
            <person name="Kreff E."/>
            <person name="Dieguez M.J."/>
            <person name="Sacco F."/>
        </authorList>
    </citation>
    <scope>NUCLEOTIDE SEQUENCE [LARGE SCALE GENOMIC DNA]</scope>
    <source>
        <strain evidence="1 2">RO10H11247</strain>
    </source>
</reference>
<comment type="caution">
    <text evidence="1">The sequence shown here is derived from an EMBL/GenBank/DDBJ whole genome shotgun (WGS) entry which is preliminary data.</text>
</comment>